<keyword evidence="4" id="KW-1185">Reference proteome</keyword>
<sequence>MERPMFDSDTRTVGELEAAVGSFEETPAEALDEDERGRLVDALVALADAYGSRGELDEETEMLERLERLHEEHPNANIDIHLAAARANATAVDARDDIYETGIDPERIESHREAIEELYAARSEPTIAGPLAQATAETIHAYGKAEESGRIGPLLDRLEAIYDRHEVTEVAAAVMHGYAHAERYLGDAEYLSRAENLYSAHPDRDVAVGLAGVLAGHTNVDAASEDVEAIERRIARIEALAEQYPAVEAEIARWLPIAAANATRASFEQADYSRIEHWGRKTLEYHDRLNTPTSATWAAVATFYSARASFFDADIEAGEDKLDRLRALESAHNNPIFEHWLGRGMFDAVRAYVETGRAERAQELADELAEYAEGHQDQTQIESGLESLREQAPEIFEGDGVAIDIDEPGGGAAEPDTGEPATNGAAVDLSPSQPDEQATLEGSQELSEAIDLLDDGDHSHGSCESGGCGDCNSDPDYGEPASGPVIAAGLLVLVAVLASVVYAGYRLVKLGASGFRN</sequence>
<keyword evidence="2" id="KW-0472">Membrane</keyword>
<feature type="region of interest" description="Disordered" evidence="1">
    <location>
        <begin position="401"/>
        <end position="424"/>
    </location>
</feature>
<dbReference type="EMBL" id="JAKRVY010000001">
    <property type="protein sequence ID" value="MCL9812313.1"/>
    <property type="molecule type" value="Genomic_DNA"/>
</dbReference>
<dbReference type="RefSeq" id="WP_250593885.1">
    <property type="nucleotide sequence ID" value="NZ_JAKRVY010000001.1"/>
</dbReference>
<keyword evidence="2" id="KW-0812">Transmembrane</keyword>
<protein>
    <recommendedName>
        <fullName evidence="5">Tetratricopeptide repeat protein</fullName>
    </recommendedName>
</protein>
<accession>A0AAE3FP54</accession>
<evidence type="ECO:0000256" key="1">
    <source>
        <dbReference type="SAM" id="MobiDB-lite"/>
    </source>
</evidence>
<feature type="transmembrane region" description="Helical" evidence="2">
    <location>
        <begin position="485"/>
        <end position="508"/>
    </location>
</feature>
<dbReference type="Proteomes" id="UP001202674">
    <property type="component" value="Unassembled WGS sequence"/>
</dbReference>
<dbReference type="AlphaFoldDB" id="A0AAE3FP54"/>
<evidence type="ECO:0000313" key="4">
    <source>
        <dbReference type="Proteomes" id="UP001202674"/>
    </source>
</evidence>
<keyword evidence="2" id="KW-1133">Transmembrane helix</keyword>
<proteinExistence type="predicted"/>
<evidence type="ECO:0000256" key="2">
    <source>
        <dbReference type="SAM" id="Phobius"/>
    </source>
</evidence>
<name>A0AAE3FP54_9EURY</name>
<evidence type="ECO:0000313" key="3">
    <source>
        <dbReference type="EMBL" id="MCL9812313.1"/>
    </source>
</evidence>
<reference evidence="3 4" key="1">
    <citation type="journal article" date="2022" name="Syst. Appl. Microbiol.">
        <title>Natronocalculus amylovorans gen. nov., sp. nov., and Natranaeroarchaeum aerophilus sp. nov., dominant culturable amylolytic natronoarchaea from hypersaline soda lakes in southwestern Siberia.</title>
        <authorList>
            <person name="Sorokin D.Y."/>
            <person name="Elcheninov A.G."/>
            <person name="Khizhniak T.V."/>
            <person name="Koenen M."/>
            <person name="Bale N.J."/>
            <person name="Damste J.S.S."/>
            <person name="Kublanov I.V."/>
        </authorList>
    </citation>
    <scope>NUCLEOTIDE SEQUENCE [LARGE SCALE GENOMIC DNA]</scope>
    <source>
        <strain evidence="3 4">AArc-St1-1</strain>
    </source>
</reference>
<organism evidence="3 4">
    <name type="scientific">Natranaeroarchaeum aerophilus</name>
    <dbReference type="NCBI Taxonomy" id="2917711"/>
    <lineage>
        <taxon>Archaea</taxon>
        <taxon>Methanobacteriati</taxon>
        <taxon>Methanobacteriota</taxon>
        <taxon>Stenosarchaea group</taxon>
        <taxon>Halobacteria</taxon>
        <taxon>Halobacteriales</taxon>
        <taxon>Natronoarchaeaceae</taxon>
        <taxon>Natranaeroarchaeum</taxon>
    </lineage>
</organism>
<gene>
    <name evidence="3" type="ORF">AArcSt11_01440</name>
</gene>
<evidence type="ECO:0008006" key="5">
    <source>
        <dbReference type="Google" id="ProtNLM"/>
    </source>
</evidence>
<comment type="caution">
    <text evidence="3">The sequence shown here is derived from an EMBL/GenBank/DDBJ whole genome shotgun (WGS) entry which is preliminary data.</text>
</comment>